<evidence type="ECO:0000313" key="6">
    <source>
        <dbReference type="EMBL" id="KPC33281.1"/>
    </source>
</evidence>
<sequence>MSAALKRIEETREALVGALAERDWEAIGKLDQACRECVDAAVGEPPADEPALRSNLEELLGVYRQLIDVATGERQAVVDEMSKIHNAKNATKVYHLFG</sequence>
<evidence type="ECO:0000256" key="4">
    <source>
        <dbReference type="ARBA" id="ARBA00023186"/>
    </source>
</evidence>
<evidence type="ECO:0000256" key="3">
    <source>
        <dbReference type="ARBA" id="ARBA00022795"/>
    </source>
</evidence>
<evidence type="ECO:0000256" key="2">
    <source>
        <dbReference type="ARBA" id="ARBA00022490"/>
    </source>
</evidence>
<dbReference type="Proteomes" id="UP000037891">
    <property type="component" value="Unassembled WGS sequence"/>
</dbReference>
<comment type="caution">
    <text evidence="6">The sequence shown here is derived from an EMBL/GenBank/DDBJ whole genome shotgun (WGS) entry which is preliminary data.</text>
</comment>
<protein>
    <recommendedName>
        <fullName evidence="5">Flagellar protein FliT</fullName>
    </recommendedName>
</protein>
<dbReference type="InterPro" id="IPR008622">
    <property type="entry name" value="FliT"/>
</dbReference>
<keyword evidence="3" id="KW-1005">Bacterial flagellum biogenesis</keyword>
<keyword evidence="4" id="KW-0143">Chaperone</keyword>
<dbReference type="GO" id="GO:0044781">
    <property type="term" value="P:bacterial-type flagellum organization"/>
    <property type="evidence" value="ECO:0007669"/>
    <property type="project" value="UniProtKB-KW"/>
</dbReference>
<comment type="subcellular location">
    <subcellularLocation>
        <location evidence="1">Cytoplasm</location>
        <location evidence="1">Cytosol</location>
    </subcellularLocation>
</comment>
<reference evidence="6 7" key="2">
    <citation type="submission" date="2015-10" db="EMBL/GenBank/DDBJ databases">
        <title>Comparative genomics and high-throughput reverse genetic screens identify a new phytobacterial MAMP and an Arabidopsis receptor required for immune elicitation.</title>
        <authorList>
            <person name="Mott G.A."/>
            <person name="Thakur S."/>
            <person name="Wang P.W."/>
            <person name="Desveaux D."/>
            <person name="Guttman D.S."/>
        </authorList>
    </citation>
    <scope>NUCLEOTIDE SEQUENCE [LARGE SCALE GENOMIC DNA]</scope>
    <source>
        <strain evidence="6 7">0788_9</strain>
    </source>
</reference>
<evidence type="ECO:0000313" key="7">
    <source>
        <dbReference type="Proteomes" id="UP000037891"/>
    </source>
</evidence>
<name>A0A0N1JPC7_PSESX</name>
<dbReference type="PATRIC" id="fig|81035.3.peg.2302"/>
<dbReference type="Pfam" id="PF05400">
    <property type="entry name" value="FliT"/>
    <property type="match status" value="1"/>
</dbReference>
<keyword evidence="2" id="KW-0963">Cytoplasm</keyword>
<evidence type="ECO:0000256" key="5">
    <source>
        <dbReference type="ARBA" id="ARBA00093797"/>
    </source>
</evidence>
<dbReference type="AlphaFoldDB" id="A0A0N1JPC7"/>
<reference evidence="6 7" key="1">
    <citation type="submission" date="2015-07" db="EMBL/GenBank/DDBJ databases">
        <authorList>
            <person name="Noorani M."/>
        </authorList>
    </citation>
    <scope>NUCLEOTIDE SEQUENCE [LARGE SCALE GENOMIC DNA]</scope>
    <source>
        <strain evidence="6 7">0788_9</strain>
    </source>
</reference>
<proteinExistence type="predicted"/>
<accession>A0A0N1JPC7</accession>
<dbReference type="GeneID" id="64466768"/>
<evidence type="ECO:0000256" key="1">
    <source>
        <dbReference type="ARBA" id="ARBA00004514"/>
    </source>
</evidence>
<dbReference type="RefSeq" id="WP_007252084.1">
    <property type="nucleotide sequence ID" value="NZ_LGLN01000033.1"/>
</dbReference>
<organism evidence="6 7">
    <name type="scientific">Pseudomonas syringae pv. cilantro</name>
    <dbReference type="NCBI Taxonomy" id="81035"/>
    <lineage>
        <taxon>Bacteria</taxon>
        <taxon>Pseudomonadati</taxon>
        <taxon>Pseudomonadota</taxon>
        <taxon>Gammaproteobacteria</taxon>
        <taxon>Pseudomonadales</taxon>
        <taxon>Pseudomonadaceae</taxon>
        <taxon>Pseudomonas</taxon>
        <taxon>Pseudomonas syringae</taxon>
    </lineage>
</organism>
<gene>
    <name evidence="6" type="ORF">ABJ99_2139</name>
</gene>
<dbReference type="EMBL" id="LGLN01000033">
    <property type="protein sequence ID" value="KPC33281.1"/>
    <property type="molecule type" value="Genomic_DNA"/>
</dbReference>